<organism evidence="3 4">
    <name type="scientific">Eremothecium sinecaudum</name>
    <dbReference type="NCBI Taxonomy" id="45286"/>
    <lineage>
        <taxon>Eukaryota</taxon>
        <taxon>Fungi</taxon>
        <taxon>Dikarya</taxon>
        <taxon>Ascomycota</taxon>
        <taxon>Saccharomycotina</taxon>
        <taxon>Saccharomycetes</taxon>
        <taxon>Saccharomycetales</taxon>
        <taxon>Saccharomycetaceae</taxon>
        <taxon>Eremothecium</taxon>
    </lineage>
</organism>
<keyword evidence="4" id="KW-1185">Reference proteome</keyword>
<evidence type="ECO:0000256" key="1">
    <source>
        <dbReference type="SAM" id="MobiDB-lite"/>
    </source>
</evidence>
<proteinExistence type="predicted"/>
<dbReference type="EMBL" id="CP014243">
    <property type="protein sequence ID" value="AMD19595.1"/>
    <property type="molecule type" value="Genomic_DNA"/>
</dbReference>
<feature type="compositionally biased region" description="Low complexity" evidence="1">
    <location>
        <begin position="197"/>
        <end position="206"/>
    </location>
</feature>
<protein>
    <submittedName>
        <fullName evidence="3">HCL556Wp</fullName>
    </submittedName>
</protein>
<accession>A0A109UY14</accession>
<name>A0A109UY14_9SACH</name>
<evidence type="ECO:0000313" key="3">
    <source>
        <dbReference type="EMBL" id="AMD19595.1"/>
    </source>
</evidence>
<keyword evidence="2" id="KW-0732">Signal</keyword>
<feature type="region of interest" description="Disordered" evidence="1">
    <location>
        <begin position="144"/>
        <end position="226"/>
    </location>
</feature>
<sequence length="279" mass="30080">MRILNVALSLAAVAAVHANENQALEGENADTVIYDTIVTQTVIQEAPVVENHAQLNLVATKFVTVTVPAVAPAPAPVETNAVETNVIENSQVQDNQRKESHATGVKNDGYWAVPPSLTLVQTNEAGQPYTEFFWWIPPHLQTHLATPQPSPTNQHSQLSKTPESTMSHESDRQKVTHSAETTRSTDDRDKSNSARKTSSITTSSDESVSRSRHAKTITRESTTETISDDDLKSFVTSSSRLLTFAANIASEAINNANNNHPGVMLSPIAGLVAAVLLAL</sequence>
<dbReference type="AlphaFoldDB" id="A0A109UY14"/>
<gene>
    <name evidence="3" type="ORF">AW171_hschr31435</name>
</gene>
<dbReference type="RefSeq" id="XP_017986591.1">
    <property type="nucleotide sequence ID" value="XM_018131521.1"/>
</dbReference>
<dbReference type="GeneID" id="28722800"/>
<feature type="compositionally biased region" description="Basic and acidic residues" evidence="1">
    <location>
        <begin position="183"/>
        <end position="192"/>
    </location>
</feature>
<dbReference type="Proteomes" id="UP000243052">
    <property type="component" value="Chromosome iii"/>
</dbReference>
<evidence type="ECO:0000256" key="2">
    <source>
        <dbReference type="SAM" id="SignalP"/>
    </source>
</evidence>
<evidence type="ECO:0000313" key="4">
    <source>
        <dbReference type="Proteomes" id="UP000243052"/>
    </source>
</evidence>
<feature type="signal peptide" evidence="2">
    <location>
        <begin position="1"/>
        <end position="18"/>
    </location>
</feature>
<reference evidence="3 4" key="1">
    <citation type="submission" date="2016-01" db="EMBL/GenBank/DDBJ databases">
        <title>Genome sequence of the yeast Holleya sinecauda.</title>
        <authorList>
            <person name="Dietrich F.S."/>
        </authorList>
    </citation>
    <scope>NUCLEOTIDE SEQUENCE [LARGE SCALE GENOMIC DNA]</scope>
    <source>
        <strain evidence="3 4">ATCC 58844</strain>
    </source>
</reference>
<feature type="region of interest" description="Disordered" evidence="1">
    <location>
        <begin position="88"/>
        <end position="108"/>
    </location>
</feature>
<feature type="chain" id="PRO_5007141033" evidence="2">
    <location>
        <begin position="19"/>
        <end position="279"/>
    </location>
</feature>
<feature type="compositionally biased region" description="Polar residues" evidence="1">
    <location>
        <begin position="144"/>
        <end position="165"/>
    </location>
</feature>